<dbReference type="SUPFAM" id="SSF55073">
    <property type="entry name" value="Nucleotide cyclase"/>
    <property type="match status" value="1"/>
</dbReference>
<dbReference type="Pfam" id="PF00990">
    <property type="entry name" value="GGDEF"/>
    <property type="match status" value="1"/>
</dbReference>
<dbReference type="PANTHER" id="PTHR44757">
    <property type="entry name" value="DIGUANYLATE CYCLASE DGCP"/>
    <property type="match status" value="1"/>
</dbReference>
<dbReference type="CDD" id="cd01949">
    <property type="entry name" value="GGDEF"/>
    <property type="match status" value="1"/>
</dbReference>
<accession>C5CF99</accession>
<dbReference type="InterPro" id="IPR000160">
    <property type="entry name" value="GGDEF_dom"/>
</dbReference>
<evidence type="ECO:0000259" key="2">
    <source>
        <dbReference type="PROSITE" id="PS50113"/>
    </source>
</evidence>
<dbReference type="InterPro" id="IPR043128">
    <property type="entry name" value="Rev_trsase/Diguanyl_cyclase"/>
</dbReference>
<feature type="domain" description="PAS" evidence="1">
    <location>
        <begin position="133"/>
        <end position="204"/>
    </location>
</feature>
<evidence type="ECO:0000259" key="3">
    <source>
        <dbReference type="PROSITE" id="PS50887"/>
    </source>
</evidence>
<dbReference type="SMART" id="SM00086">
    <property type="entry name" value="PAC"/>
    <property type="match status" value="1"/>
</dbReference>
<dbReference type="Gene3D" id="3.30.70.270">
    <property type="match status" value="1"/>
</dbReference>
<dbReference type="PANTHER" id="PTHR44757:SF2">
    <property type="entry name" value="BIOFILM ARCHITECTURE MAINTENANCE PROTEIN MBAA"/>
    <property type="match status" value="1"/>
</dbReference>
<proteinExistence type="predicted"/>
<dbReference type="InterPro" id="IPR013656">
    <property type="entry name" value="PAS_4"/>
</dbReference>
<keyword evidence="5" id="KW-1185">Reference proteome</keyword>
<dbReference type="KEGG" id="kol:Kole_0660"/>
<dbReference type="Gene3D" id="3.30.450.20">
    <property type="entry name" value="PAS domain"/>
    <property type="match status" value="2"/>
</dbReference>
<reference evidence="4 5" key="1">
    <citation type="submission" date="2009-06" db="EMBL/GenBank/DDBJ databases">
        <title>Complete sequence of Thermotogales bacterium TBF 19.5.1.</title>
        <authorList>
            <consortium name="US DOE Joint Genome Institute"/>
            <person name="Lucas S."/>
            <person name="Copeland A."/>
            <person name="Lapidus A."/>
            <person name="Glavina del Rio T."/>
            <person name="Tice H."/>
            <person name="Bruce D."/>
            <person name="Goodwin L."/>
            <person name="Pitluck S."/>
            <person name="Chertkov O."/>
            <person name="Brettin T."/>
            <person name="Detter J.C."/>
            <person name="Han C."/>
            <person name="Schmutz J."/>
            <person name="Larimer F."/>
            <person name="Land M."/>
            <person name="Hauser L."/>
            <person name="Kyrpides N."/>
            <person name="Ovchinnikova G."/>
            <person name="Noll K."/>
        </authorList>
    </citation>
    <scope>NUCLEOTIDE SEQUENCE [LARGE SCALE GENOMIC DNA]</scope>
    <source>
        <strain evidence="5">ATCC BAA-1733 / DSM 21960 / TBF 19.5.1</strain>
    </source>
</reference>
<reference evidence="4 5" key="2">
    <citation type="journal article" date="2011" name="J. Bacteriol.">
        <title>Genome Sequence of Kosmotoga olearia Strain TBF 19.5.1, a Thermophilic Bacterium with a Wide Growth Temperature Range, Isolated from the Troll B Oil Platform in the North Sea.</title>
        <authorList>
            <person name="Swithers K.S."/>
            <person name="Dipippo J.L."/>
            <person name="Bruce D.C."/>
            <person name="Detter C."/>
            <person name="Tapia R."/>
            <person name="Han S."/>
            <person name="Goodwin L.A."/>
            <person name="Han J."/>
            <person name="Woyke T."/>
            <person name="Pitluck S."/>
            <person name="Pennacchio L."/>
            <person name="Nolan M."/>
            <person name="Mikhailova N."/>
            <person name="Land M.L."/>
            <person name="Nesbo C.L."/>
            <person name="Gogarten J.P."/>
            <person name="Noll K.M."/>
        </authorList>
    </citation>
    <scope>NUCLEOTIDE SEQUENCE [LARGE SCALE GENOMIC DNA]</scope>
    <source>
        <strain evidence="5">ATCC BAA-1733 / DSM 21960 / TBF 19.5.1</strain>
    </source>
</reference>
<dbReference type="OrthoDB" id="45260at2"/>
<gene>
    <name evidence="4" type="ordered locus">Kole_0660</name>
</gene>
<dbReference type="InterPro" id="IPR029016">
    <property type="entry name" value="GAF-like_dom_sf"/>
</dbReference>
<sequence>MNKLPMEHRYFEKLFESSPEGIVICDEKNRILRANPKFCEMFGYQYDEVIGHFVDDIVAKDPELKAEAMQITKITLSGKNISNETIRQRKDGTRLPVSILSAPIYDGKKVVGVVGIYRDITELKESQKKLLESLRKNQALLNAIPDMIFVISRDGTYLNFKADRKDLLAIPPEKIIGNNIKNTGFDHKTLNQLFEGIEKALDTNEVQTVEYSSKTFTGLGYFEARIVALNEKEVLMLVRDITEQKKNQLRLERFAIFHRALTEMFNEILQMELDENPYQRLVEHAVEVVPGAEAGSLLMKDETGVFRLVAAVGYNLEKLKKIFFKPEELAQGNTDNVLIVTDLVSIDKNLDAERLEILKKYGRIDEIKTMLSIPVKINGEPVAYFCLDSFSSSNAFDEDSIEMAKILSQQVAVILKRIKLEEELRRQKKQLKFMSEHDPLTDLPNRRLFAERAKQYIALAKRRKSPLSILYLDLNHFKEVNDSFGHDVGDLVLKKITKRFKSCLREGDLVARLGGDEFVFALPDTDAENAAKVAKRIIEVIEKPINIKGKSVKISGSIGVAVFPDDGENIDQLLKHADMNMYRDKRLKCNNGEERNIRILENSNDRN</sequence>
<dbReference type="HOGENOM" id="CLU_000445_11_4_0"/>
<dbReference type="eggNOG" id="COG2199">
    <property type="taxonomic scope" value="Bacteria"/>
</dbReference>
<dbReference type="RefSeq" id="WP_015868042.1">
    <property type="nucleotide sequence ID" value="NC_012785.1"/>
</dbReference>
<dbReference type="eggNOG" id="COG2203">
    <property type="taxonomic scope" value="Bacteria"/>
</dbReference>
<dbReference type="STRING" id="521045.Kole_0660"/>
<name>C5CF99_KOSOT</name>
<dbReference type="SUPFAM" id="SSF55785">
    <property type="entry name" value="PYP-like sensor domain (PAS domain)"/>
    <property type="match status" value="2"/>
</dbReference>
<dbReference type="InterPro" id="IPR052155">
    <property type="entry name" value="Biofilm_reg_signaling"/>
</dbReference>
<evidence type="ECO:0000259" key="1">
    <source>
        <dbReference type="PROSITE" id="PS50112"/>
    </source>
</evidence>
<dbReference type="InterPro" id="IPR000700">
    <property type="entry name" value="PAS-assoc_C"/>
</dbReference>
<dbReference type="SMART" id="SM00267">
    <property type="entry name" value="GGDEF"/>
    <property type="match status" value="1"/>
</dbReference>
<dbReference type="Pfam" id="PF13426">
    <property type="entry name" value="PAS_9"/>
    <property type="match status" value="1"/>
</dbReference>
<dbReference type="NCBIfam" id="TIGR00229">
    <property type="entry name" value="sensory_box"/>
    <property type="match status" value="1"/>
</dbReference>
<evidence type="ECO:0000313" key="5">
    <source>
        <dbReference type="Proteomes" id="UP000002382"/>
    </source>
</evidence>
<dbReference type="NCBIfam" id="TIGR00254">
    <property type="entry name" value="GGDEF"/>
    <property type="match status" value="1"/>
</dbReference>
<dbReference type="InterPro" id="IPR000014">
    <property type="entry name" value="PAS"/>
</dbReference>
<dbReference type="Pfam" id="PF08448">
    <property type="entry name" value="PAS_4"/>
    <property type="match status" value="1"/>
</dbReference>
<dbReference type="InterPro" id="IPR003018">
    <property type="entry name" value="GAF"/>
</dbReference>
<dbReference type="SMART" id="SM00065">
    <property type="entry name" value="GAF"/>
    <property type="match status" value="1"/>
</dbReference>
<evidence type="ECO:0000313" key="4">
    <source>
        <dbReference type="EMBL" id="ACR79376.1"/>
    </source>
</evidence>
<dbReference type="PROSITE" id="PS50113">
    <property type="entry name" value="PAC"/>
    <property type="match status" value="1"/>
</dbReference>
<feature type="domain" description="PAS" evidence="1">
    <location>
        <begin position="7"/>
        <end position="51"/>
    </location>
</feature>
<feature type="domain" description="PAC" evidence="2">
    <location>
        <begin position="79"/>
        <end position="132"/>
    </location>
</feature>
<dbReference type="Gene3D" id="3.30.450.40">
    <property type="match status" value="1"/>
</dbReference>
<dbReference type="FunFam" id="3.30.70.270:FF:000001">
    <property type="entry name" value="Diguanylate cyclase domain protein"/>
    <property type="match status" value="1"/>
</dbReference>
<dbReference type="PROSITE" id="PS50112">
    <property type="entry name" value="PAS"/>
    <property type="match status" value="2"/>
</dbReference>
<feature type="domain" description="GGDEF" evidence="3">
    <location>
        <begin position="465"/>
        <end position="601"/>
    </location>
</feature>
<dbReference type="InterPro" id="IPR035965">
    <property type="entry name" value="PAS-like_dom_sf"/>
</dbReference>
<protein>
    <submittedName>
        <fullName evidence="4">Diguanylate cyclase with PAS/PAC sensor</fullName>
    </submittedName>
</protein>
<dbReference type="Proteomes" id="UP000002382">
    <property type="component" value="Chromosome"/>
</dbReference>
<dbReference type="SUPFAM" id="SSF55781">
    <property type="entry name" value="GAF domain-like"/>
    <property type="match status" value="1"/>
</dbReference>
<organism evidence="4 5">
    <name type="scientific">Kosmotoga olearia (strain ATCC BAA-1733 / DSM 21960 / TBF 19.5.1)</name>
    <dbReference type="NCBI Taxonomy" id="521045"/>
    <lineage>
        <taxon>Bacteria</taxon>
        <taxon>Thermotogati</taxon>
        <taxon>Thermotogota</taxon>
        <taxon>Thermotogae</taxon>
        <taxon>Kosmotogales</taxon>
        <taxon>Kosmotogaceae</taxon>
        <taxon>Kosmotoga</taxon>
    </lineage>
</organism>
<dbReference type="InterPro" id="IPR001610">
    <property type="entry name" value="PAC"/>
</dbReference>
<dbReference type="eggNOG" id="COG3290">
    <property type="taxonomic scope" value="Bacteria"/>
</dbReference>
<dbReference type="EMBL" id="CP001634">
    <property type="protein sequence ID" value="ACR79376.1"/>
    <property type="molecule type" value="Genomic_DNA"/>
</dbReference>
<dbReference type="AlphaFoldDB" id="C5CF99"/>
<dbReference type="SMART" id="SM00091">
    <property type="entry name" value="PAS"/>
    <property type="match status" value="2"/>
</dbReference>
<dbReference type="PROSITE" id="PS50887">
    <property type="entry name" value="GGDEF"/>
    <property type="match status" value="1"/>
</dbReference>
<dbReference type="InterPro" id="IPR029787">
    <property type="entry name" value="Nucleotide_cyclase"/>
</dbReference>
<dbReference type="Pfam" id="PF13185">
    <property type="entry name" value="GAF_2"/>
    <property type="match status" value="1"/>
</dbReference>
<dbReference type="CDD" id="cd00130">
    <property type="entry name" value="PAS"/>
    <property type="match status" value="1"/>
</dbReference>